<dbReference type="KEGG" id="sand:H3309_07020"/>
<evidence type="ECO:0000256" key="11">
    <source>
        <dbReference type="RuleBase" id="RU003357"/>
    </source>
</evidence>
<dbReference type="InterPro" id="IPR012910">
    <property type="entry name" value="Plug_dom"/>
</dbReference>
<feature type="short sequence motif" description="TonB box" evidence="10">
    <location>
        <begin position="34"/>
        <end position="40"/>
    </location>
</feature>
<evidence type="ECO:0000256" key="4">
    <source>
        <dbReference type="ARBA" id="ARBA00022692"/>
    </source>
</evidence>
<feature type="domain" description="TonB-dependent receptor-like beta-barrel" evidence="13">
    <location>
        <begin position="324"/>
        <end position="827"/>
    </location>
</feature>
<name>A0A7G5ILF7_9SPHN</name>
<accession>A0A7G5ILF7</accession>
<evidence type="ECO:0000256" key="1">
    <source>
        <dbReference type="ARBA" id="ARBA00004571"/>
    </source>
</evidence>
<dbReference type="Pfam" id="PF07715">
    <property type="entry name" value="Plug"/>
    <property type="match status" value="1"/>
</dbReference>
<dbReference type="GO" id="GO:0009279">
    <property type="term" value="C:cell outer membrane"/>
    <property type="evidence" value="ECO:0007669"/>
    <property type="project" value="UniProtKB-SubCell"/>
</dbReference>
<keyword evidence="6 10" id="KW-0798">TonB box</keyword>
<keyword evidence="5 12" id="KW-0732">Signal</keyword>
<keyword evidence="2 9" id="KW-0813">Transport</keyword>
<feature type="domain" description="TonB-dependent receptor plug" evidence="14">
    <location>
        <begin position="50"/>
        <end position="165"/>
    </location>
</feature>
<evidence type="ECO:0000256" key="12">
    <source>
        <dbReference type="SAM" id="SignalP"/>
    </source>
</evidence>
<dbReference type="SUPFAM" id="SSF56935">
    <property type="entry name" value="Porins"/>
    <property type="match status" value="1"/>
</dbReference>
<evidence type="ECO:0000313" key="16">
    <source>
        <dbReference type="Proteomes" id="UP000515292"/>
    </source>
</evidence>
<dbReference type="InterPro" id="IPR037066">
    <property type="entry name" value="Plug_dom_sf"/>
</dbReference>
<keyword evidence="16" id="KW-1185">Reference proteome</keyword>
<keyword evidence="7 9" id="KW-0472">Membrane</keyword>
<organism evidence="15 16">
    <name type="scientific">Sandaracinobacteroides saxicola</name>
    <dbReference type="NCBI Taxonomy" id="2759707"/>
    <lineage>
        <taxon>Bacteria</taxon>
        <taxon>Pseudomonadati</taxon>
        <taxon>Pseudomonadota</taxon>
        <taxon>Alphaproteobacteria</taxon>
        <taxon>Sphingomonadales</taxon>
        <taxon>Sphingosinicellaceae</taxon>
        <taxon>Sandaracinobacteroides</taxon>
    </lineage>
</organism>
<evidence type="ECO:0000256" key="3">
    <source>
        <dbReference type="ARBA" id="ARBA00022452"/>
    </source>
</evidence>
<reference evidence="15 16" key="1">
    <citation type="submission" date="2020-07" db="EMBL/GenBank/DDBJ databases">
        <title>Complete genome sequence for Sandaracinobacter sp. M6.</title>
        <authorList>
            <person name="Tang Y."/>
            <person name="Liu Q."/>
            <person name="Guo Z."/>
            <person name="Lei P."/>
            <person name="Huang B."/>
        </authorList>
    </citation>
    <scope>NUCLEOTIDE SEQUENCE [LARGE SCALE GENOMIC DNA]</scope>
    <source>
        <strain evidence="15 16">M6</strain>
    </source>
</reference>
<dbReference type="PROSITE" id="PS52016">
    <property type="entry name" value="TONB_DEPENDENT_REC_3"/>
    <property type="match status" value="1"/>
</dbReference>
<keyword evidence="4 9" id="KW-0812">Transmembrane</keyword>
<dbReference type="InterPro" id="IPR010916">
    <property type="entry name" value="TonB_box_CS"/>
</dbReference>
<dbReference type="EMBL" id="CP059851">
    <property type="protein sequence ID" value="QMW24199.1"/>
    <property type="molecule type" value="Genomic_DNA"/>
</dbReference>
<comment type="subcellular location">
    <subcellularLocation>
        <location evidence="1 9">Cell outer membrane</location>
        <topology evidence="1 9">Multi-pass membrane protein</topology>
    </subcellularLocation>
</comment>
<dbReference type="PANTHER" id="PTHR47234">
    <property type="match status" value="1"/>
</dbReference>
<evidence type="ECO:0000256" key="2">
    <source>
        <dbReference type="ARBA" id="ARBA00022448"/>
    </source>
</evidence>
<evidence type="ECO:0000256" key="8">
    <source>
        <dbReference type="ARBA" id="ARBA00023237"/>
    </source>
</evidence>
<evidence type="ECO:0000256" key="7">
    <source>
        <dbReference type="ARBA" id="ARBA00023136"/>
    </source>
</evidence>
<dbReference type="AlphaFoldDB" id="A0A7G5ILF7"/>
<protein>
    <submittedName>
        <fullName evidence="15">TonB-dependent receptor</fullName>
    </submittedName>
</protein>
<dbReference type="InterPro" id="IPR000531">
    <property type="entry name" value="Beta-barrel_TonB"/>
</dbReference>
<dbReference type="PROSITE" id="PS00430">
    <property type="entry name" value="TONB_DEPENDENT_REC_1"/>
    <property type="match status" value="1"/>
</dbReference>
<evidence type="ECO:0000256" key="10">
    <source>
        <dbReference type="PROSITE-ProRule" id="PRU10143"/>
    </source>
</evidence>
<dbReference type="CDD" id="cd01347">
    <property type="entry name" value="ligand_gated_channel"/>
    <property type="match status" value="1"/>
</dbReference>
<evidence type="ECO:0000256" key="5">
    <source>
        <dbReference type="ARBA" id="ARBA00022729"/>
    </source>
</evidence>
<keyword evidence="15" id="KW-0675">Receptor</keyword>
<evidence type="ECO:0000259" key="13">
    <source>
        <dbReference type="Pfam" id="PF00593"/>
    </source>
</evidence>
<feature type="signal peptide" evidence="12">
    <location>
        <begin position="1"/>
        <end position="20"/>
    </location>
</feature>
<comment type="similarity">
    <text evidence="9 11">Belongs to the TonB-dependent receptor family.</text>
</comment>
<dbReference type="InterPro" id="IPR036942">
    <property type="entry name" value="Beta-barrel_TonB_sf"/>
</dbReference>
<proteinExistence type="inferred from homology"/>
<dbReference type="RefSeq" id="WP_182298022.1">
    <property type="nucleotide sequence ID" value="NZ_CP059851.1"/>
</dbReference>
<dbReference type="Gene3D" id="2.40.170.20">
    <property type="entry name" value="TonB-dependent receptor, beta-barrel domain"/>
    <property type="match status" value="1"/>
</dbReference>
<dbReference type="Proteomes" id="UP000515292">
    <property type="component" value="Chromosome"/>
</dbReference>
<feature type="chain" id="PRO_5028839785" evidence="12">
    <location>
        <begin position="21"/>
        <end position="864"/>
    </location>
</feature>
<dbReference type="PANTHER" id="PTHR47234:SF2">
    <property type="entry name" value="TONB-DEPENDENT RECEPTOR"/>
    <property type="match status" value="1"/>
</dbReference>
<evidence type="ECO:0000256" key="9">
    <source>
        <dbReference type="PROSITE-ProRule" id="PRU01360"/>
    </source>
</evidence>
<keyword evidence="8 9" id="KW-0998">Cell outer membrane</keyword>
<dbReference type="InterPro" id="IPR039426">
    <property type="entry name" value="TonB-dep_rcpt-like"/>
</dbReference>
<dbReference type="Gene3D" id="2.170.130.10">
    <property type="entry name" value="TonB-dependent receptor, plug domain"/>
    <property type="match status" value="1"/>
</dbReference>
<evidence type="ECO:0000256" key="6">
    <source>
        <dbReference type="ARBA" id="ARBA00023077"/>
    </source>
</evidence>
<dbReference type="Pfam" id="PF00593">
    <property type="entry name" value="TonB_dep_Rec_b-barrel"/>
    <property type="match status" value="1"/>
</dbReference>
<sequence length="864" mass="92423">MMLMGRLSLIPLLLAGAAHAPLAAQNAGAADDETIVVTGSRIRRTVNTDANPVTTLGQAEFQDKGLVQAEDLLRSIPGNRSSFNSPNTTGSPYTVGTAQVNLRGLGLSSTLTLINGRRQVVSPIPTDDGSSFVDINTIPLIMVERLEVLQDGAAALYGSDAIAGVANFIMRRKMNGLEARAGYQTTTTNGQGDFTAGLVGGTSFGTVDIVAGVEYLKRTPLAMADRGFTSGKIRSALGFPGAFQQPGRPLPTIDPNCAAAGGIPTVIVPAANLGFCSQDLTNNFDIISPEERVTAYATLNADLGSATLYGEIGFADNSAKVRSSNFSNLKFPTVPATNPGNLVANGGFGVPIVYYGRPLGNQGDVNQRRKSEMLRLVGGIRGDVGGNWNYDVSYAYSQQRFNVDGVTDTKADRFNAALNCQGGPQNNLCFNPFGSSVTNPALANSQAVIDDIRADSFRRYFARMHSVEAVVTGTLFELPAGPVGIAIGGQYRRESLRFASDRDAQTGNLVFIFTGPDFQTSRSIYAGFGELAVPLARGLDLQLAARYEKYSGGGGDSFDPKASLRWEAAPWLTLRGSIGTSFRAPYLSQTTTITTINESISDPLNPAPIGFFRAVVTVPAPLKPESATNYNLGIIFNPVPRLRLSVDYWRYDYRDIIVKQNAQALVTANPRDPRIIRPLGPTGPIAQILVSFENRRAVLTDGFDIAASLDNDLGGGVDLNLLLRANYINQYRTDIGQGEQDLAGLRNFQNFARALPRWRGNLTGTLGFGSSKLITTVNYIDSYRENVLPASSPVNGFKIGAVATVDVQYSVDIGKWNTNLAIGGTNIFGKKPPAVAAPGDLQGFDRLTHDPRGALVYARLVQKF</sequence>
<gene>
    <name evidence="15" type="ORF">H3309_07020</name>
</gene>
<keyword evidence="3 9" id="KW-1134">Transmembrane beta strand</keyword>
<evidence type="ECO:0000313" key="15">
    <source>
        <dbReference type="EMBL" id="QMW24199.1"/>
    </source>
</evidence>
<evidence type="ECO:0000259" key="14">
    <source>
        <dbReference type="Pfam" id="PF07715"/>
    </source>
</evidence>